<dbReference type="PANTHER" id="PTHR33347:SF31">
    <property type="entry name" value="PROTEIN SOB FIVE-LIKE 1"/>
    <property type="match status" value="1"/>
</dbReference>
<reference evidence="8" key="2">
    <citation type="submission" date="2021-01" db="UniProtKB">
        <authorList>
            <consortium name="EnsemblPlants"/>
        </authorList>
    </citation>
    <scope>IDENTIFICATION</scope>
</reference>
<dbReference type="Gramene" id="QL03p047692:mrna">
    <property type="protein sequence ID" value="QL03p047692:mrna:CDS:1"/>
    <property type="gene ID" value="QL03p047692"/>
</dbReference>
<feature type="compositionally biased region" description="Acidic residues" evidence="7">
    <location>
        <begin position="42"/>
        <end position="54"/>
    </location>
</feature>
<keyword evidence="3" id="KW-0203">Cytokinin biosynthesis</keyword>
<feature type="region of interest" description="Disordered" evidence="7">
    <location>
        <begin position="1"/>
        <end position="135"/>
    </location>
</feature>
<evidence type="ECO:0000256" key="1">
    <source>
        <dbReference type="ARBA" id="ARBA00004496"/>
    </source>
</evidence>
<comment type="similarity">
    <text evidence="6">Belongs to the SOFL plant protein family.</text>
</comment>
<feature type="compositionally biased region" description="Basic and acidic residues" evidence="7">
    <location>
        <begin position="108"/>
        <end position="121"/>
    </location>
</feature>
<evidence type="ECO:0000256" key="2">
    <source>
        <dbReference type="ARBA" id="ARBA00022490"/>
    </source>
</evidence>
<evidence type="ECO:0000256" key="5">
    <source>
        <dbReference type="ARBA" id="ARBA00023242"/>
    </source>
</evidence>
<feature type="compositionally biased region" description="Polar residues" evidence="7">
    <location>
        <begin position="23"/>
        <end position="32"/>
    </location>
</feature>
<protein>
    <submittedName>
        <fullName evidence="8">Uncharacterized protein</fullName>
    </submittedName>
</protein>
<evidence type="ECO:0000256" key="4">
    <source>
        <dbReference type="ARBA" id="ARBA00022864"/>
    </source>
</evidence>
<dbReference type="EMBL" id="LRBV02000003">
    <property type="status" value="NOT_ANNOTATED_CDS"/>
    <property type="molecule type" value="Genomic_DNA"/>
</dbReference>
<proteinExistence type="inferred from homology"/>
<dbReference type="GO" id="GO:0005737">
    <property type="term" value="C:cytoplasm"/>
    <property type="evidence" value="ECO:0007669"/>
    <property type="project" value="UniProtKB-SubCell"/>
</dbReference>
<keyword evidence="4" id="KW-0932">Cytokinin signaling pathway</keyword>
<organism evidence="8 9">
    <name type="scientific">Quercus lobata</name>
    <name type="common">Valley oak</name>
    <dbReference type="NCBI Taxonomy" id="97700"/>
    <lineage>
        <taxon>Eukaryota</taxon>
        <taxon>Viridiplantae</taxon>
        <taxon>Streptophyta</taxon>
        <taxon>Embryophyta</taxon>
        <taxon>Tracheophyta</taxon>
        <taxon>Spermatophyta</taxon>
        <taxon>Magnoliopsida</taxon>
        <taxon>eudicotyledons</taxon>
        <taxon>Gunneridae</taxon>
        <taxon>Pentapetalae</taxon>
        <taxon>rosids</taxon>
        <taxon>fabids</taxon>
        <taxon>Fagales</taxon>
        <taxon>Fagaceae</taxon>
        <taxon>Quercus</taxon>
    </lineage>
</organism>
<sequence length="146" mass="15865">MESSQAHAAAEEHSGSESGWTMYINSPIQSENDNYKDIHVDDDGDGDDDDDESDNSMASDASSGPSHHELPCGKGEGSGSIAQNKHAKNEANIKYSSSGKKPCKKGKKKEESRSKEEKEESMQWALSAASQVSNGVKVRKEIFKEE</sequence>
<dbReference type="OMA" id="DYNTYEQ"/>
<dbReference type="Proteomes" id="UP000594261">
    <property type="component" value="Chromosome 3"/>
</dbReference>
<comment type="subcellular location">
    <subcellularLocation>
        <location evidence="1">Cytoplasm</location>
    </subcellularLocation>
</comment>
<keyword evidence="9" id="KW-1185">Reference proteome</keyword>
<evidence type="ECO:0000256" key="3">
    <source>
        <dbReference type="ARBA" id="ARBA00022712"/>
    </source>
</evidence>
<evidence type="ECO:0000313" key="8">
    <source>
        <dbReference type="EnsemblPlants" id="QL03p047692:mrna:CDS:1"/>
    </source>
</evidence>
<keyword evidence="2" id="KW-0963">Cytoplasm</keyword>
<dbReference type="PANTHER" id="PTHR33347">
    <property type="entry name" value="OSJNBA0091C07.3 PROTEIN"/>
    <property type="match status" value="1"/>
</dbReference>
<dbReference type="InParanoid" id="A0A7N2L835"/>
<evidence type="ECO:0000256" key="6">
    <source>
        <dbReference type="ARBA" id="ARBA00024199"/>
    </source>
</evidence>
<feature type="compositionally biased region" description="Low complexity" evidence="7">
    <location>
        <begin position="55"/>
        <end position="64"/>
    </location>
</feature>
<keyword evidence="5" id="KW-0539">Nucleus</keyword>
<dbReference type="EnsemblPlants" id="QL03p047692:mrna">
    <property type="protein sequence ID" value="QL03p047692:mrna:CDS:1"/>
    <property type="gene ID" value="QL03p047692"/>
</dbReference>
<dbReference type="InterPro" id="IPR044670">
    <property type="entry name" value="SOFL"/>
</dbReference>
<reference evidence="8 9" key="1">
    <citation type="journal article" date="2016" name="G3 (Bethesda)">
        <title>First Draft Assembly and Annotation of the Genome of a California Endemic Oak Quercus lobata Nee (Fagaceae).</title>
        <authorList>
            <person name="Sork V.L."/>
            <person name="Fitz-Gibbon S.T."/>
            <person name="Puiu D."/>
            <person name="Crepeau M."/>
            <person name="Gugger P.F."/>
            <person name="Sherman R."/>
            <person name="Stevens K."/>
            <person name="Langley C.H."/>
            <person name="Pellegrini M."/>
            <person name="Salzberg S.L."/>
        </authorList>
    </citation>
    <scope>NUCLEOTIDE SEQUENCE [LARGE SCALE GENOMIC DNA]</scope>
    <source>
        <strain evidence="8 9">cv. SW786</strain>
    </source>
</reference>
<dbReference type="GO" id="GO:0009691">
    <property type="term" value="P:cytokinin biosynthetic process"/>
    <property type="evidence" value="ECO:0007669"/>
    <property type="project" value="UniProtKB-KW"/>
</dbReference>
<dbReference type="GO" id="GO:0009736">
    <property type="term" value="P:cytokinin-activated signaling pathway"/>
    <property type="evidence" value="ECO:0007669"/>
    <property type="project" value="UniProtKB-KW"/>
</dbReference>
<evidence type="ECO:0000256" key="7">
    <source>
        <dbReference type="SAM" id="MobiDB-lite"/>
    </source>
</evidence>
<accession>A0A7N2L835</accession>
<name>A0A7N2L835_QUELO</name>
<dbReference type="AlphaFoldDB" id="A0A7N2L835"/>
<evidence type="ECO:0000313" key="9">
    <source>
        <dbReference type="Proteomes" id="UP000594261"/>
    </source>
</evidence>